<evidence type="ECO:0000256" key="4">
    <source>
        <dbReference type="ARBA" id="ARBA00023163"/>
    </source>
</evidence>
<sequence>MKDGIGVNNLDTCDTAVAVLDPAADNVVDNKFVDDVDSLISCIEKWSKEQEETTATPNIDEITNNPLHASYSNKNLSKELGFMARDPSSDNSYVGRNNDGDDDTSKFSSVDKMSYCNINSSNLSPDDLITRSNTDNSEDSGINYYKEYSVTDNSDMDENSYKVVYDDLSYQTNPDYNLERKEYVDKSPTFQHDINRNLSTRSTDLSHGSIDTHDSITDVNDISFEKAKIDIVGTNVNLVPNNSLNEHEEENEENPILSMSSPSAPIITERDILVYGKSDSQIDPKDLNLDNVSNEKIEESETPSAYLRKVAMECQIDQILSSNSSPNNDGSRTNDPSVVNLNVEKVRGVCYCKSDNSWTAWWTEKGRSRKKAFKLSLYGNEGARKKAIEHRLQIEEMIPELRERRVNKTSRKKTQAQGNSSEEPRKQRKRNSAIRQNNGITNMHIDSFNKQAESRGIYFKDNTWYASWIDATGKRIIRAFPVSNEHSFISARSSAQELVNQSIKFSPSMFNVHMEEPKNLSYNVYKRRKIADYNNYIVYNRHKSAEESKIPSVEPTNFTSDIQNTSGEVDKKPETVQENQIKFQQHEIKLDTDTIEAIERAVNAAAQTECTSTIKEEQNATNSENTQTKVSAFCLSQVEFGKNSSIHLIPTLIKGPGDSNVLTIVVVNST</sequence>
<evidence type="ECO:0000313" key="9">
    <source>
        <dbReference type="Proteomes" id="UP000031512"/>
    </source>
</evidence>
<feature type="region of interest" description="Disordered" evidence="6">
    <location>
        <begin position="403"/>
        <end position="439"/>
    </location>
</feature>
<dbReference type="EMBL" id="CP001669">
    <property type="protein sequence ID" value="AFZ80576.1"/>
    <property type="molecule type" value="Genomic_DNA"/>
</dbReference>
<keyword evidence="2" id="KW-0805">Transcription regulation</keyword>
<dbReference type="Proteomes" id="UP000031512">
    <property type="component" value="Chromosome 1"/>
</dbReference>
<evidence type="ECO:0000256" key="1">
    <source>
        <dbReference type="ARBA" id="ARBA00004123"/>
    </source>
</evidence>
<dbReference type="GO" id="GO:0003677">
    <property type="term" value="F:DNA binding"/>
    <property type="evidence" value="ECO:0007669"/>
    <property type="project" value="UniProtKB-KW"/>
</dbReference>
<dbReference type="GeneID" id="15803643"/>
<feature type="region of interest" description="Disordered" evidence="6">
    <location>
        <begin position="319"/>
        <end position="339"/>
    </location>
</feature>
<keyword evidence="3" id="KW-0238">DNA-binding</keyword>
<accession>L0AZZ7</accession>
<evidence type="ECO:0000256" key="3">
    <source>
        <dbReference type="ARBA" id="ARBA00023125"/>
    </source>
</evidence>
<dbReference type="GO" id="GO:0005634">
    <property type="term" value="C:nucleus"/>
    <property type="evidence" value="ECO:0007669"/>
    <property type="project" value="UniProtKB-SubCell"/>
</dbReference>
<name>L0AZZ7_THEEQ</name>
<organism evidence="8 9">
    <name type="scientific">Theileria equi strain WA</name>
    <dbReference type="NCBI Taxonomy" id="1537102"/>
    <lineage>
        <taxon>Eukaryota</taxon>
        <taxon>Sar</taxon>
        <taxon>Alveolata</taxon>
        <taxon>Apicomplexa</taxon>
        <taxon>Aconoidasida</taxon>
        <taxon>Piroplasmida</taxon>
        <taxon>Theileriidae</taxon>
        <taxon>Theileria</taxon>
    </lineage>
</organism>
<keyword evidence="9" id="KW-1185">Reference proteome</keyword>
<gene>
    <name evidence="8" type="ORF">BEWA_034330</name>
</gene>
<dbReference type="VEuPathDB" id="PiroplasmaDB:BEWA_034330"/>
<dbReference type="Gene3D" id="1.20.5.2050">
    <property type="match status" value="1"/>
</dbReference>
<reference evidence="8 9" key="1">
    <citation type="journal article" date="2012" name="BMC Genomics">
        <title>Comparative genomic analysis and phylogenetic position of Theileria equi.</title>
        <authorList>
            <person name="Kappmeyer L.S."/>
            <person name="Thiagarajan M."/>
            <person name="Herndon D.R."/>
            <person name="Ramsay J.D."/>
            <person name="Caler E."/>
            <person name="Djikeng A."/>
            <person name="Gillespie J.J."/>
            <person name="Lau A.O."/>
            <person name="Roalson E.H."/>
            <person name="Silva J.C."/>
            <person name="Silva M.G."/>
            <person name="Suarez C.E."/>
            <person name="Ueti M.W."/>
            <person name="Nene V.M."/>
            <person name="Mealey R.H."/>
            <person name="Knowles D.P."/>
            <person name="Brayton K.A."/>
        </authorList>
    </citation>
    <scope>NUCLEOTIDE SEQUENCE [LARGE SCALE GENOMIC DNA]</scope>
    <source>
        <strain evidence="8 9">WA</strain>
    </source>
</reference>
<dbReference type="InterPro" id="IPR001471">
    <property type="entry name" value="AP2/ERF_dom"/>
</dbReference>
<evidence type="ECO:0000259" key="7">
    <source>
        <dbReference type="Pfam" id="PF00847"/>
    </source>
</evidence>
<dbReference type="GO" id="GO:0003700">
    <property type="term" value="F:DNA-binding transcription factor activity"/>
    <property type="evidence" value="ECO:0007669"/>
    <property type="project" value="InterPro"/>
</dbReference>
<dbReference type="eggNOG" id="ENOG502SXIM">
    <property type="taxonomic scope" value="Eukaryota"/>
</dbReference>
<dbReference type="AlphaFoldDB" id="L0AZZ7"/>
<evidence type="ECO:0000256" key="6">
    <source>
        <dbReference type="SAM" id="MobiDB-lite"/>
    </source>
</evidence>
<evidence type="ECO:0000256" key="5">
    <source>
        <dbReference type="ARBA" id="ARBA00023242"/>
    </source>
</evidence>
<keyword evidence="5" id="KW-0539">Nucleus</keyword>
<evidence type="ECO:0000256" key="2">
    <source>
        <dbReference type="ARBA" id="ARBA00023015"/>
    </source>
</evidence>
<dbReference type="KEGG" id="beq:BEWA_034330"/>
<dbReference type="Pfam" id="PF00847">
    <property type="entry name" value="AP2"/>
    <property type="match status" value="1"/>
</dbReference>
<dbReference type="RefSeq" id="XP_004830242.1">
    <property type="nucleotide sequence ID" value="XM_004830185.1"/>
</dbReference>
<dbReference type="OrthoDB" id="366388at2759"/>
<feature type="domain" description="AP2/ERF" evidence="7">
    <location>
        <begin position="345"/>
        <end position="396"/>
    </location>
</feature>
<protein>
    <recommendedName>
        <fullName evidence="7">AP2/ERF domain-containing protein</fullName>
    </recommendedName>
</protein>
<feature type="region of interest" description="Disordered" evidence="6">
    <location>
        <begin position="87"/>
        <end position="107"/>
    </location>
</feature>
<keyword evidence="4" id="KW-0804">Transcription</keyword>
<proteinExistence type="predicted"/>
<evidence type="ECO:0000313" key="8">
    <source>
        <dbReference type="EMBL" id="AFZ80576.1"/>
    </source>
</evidence>
<comment type="subcellular location">
    <subcellularLocation>
        <location evidence="1">Nucleus</location>
    </subcellularLocation>
</comment>